<dbReference type="PANTHER" id="PTHR30474">
    <property type="entry name" value="CELL CYCLE PROTEIN"/>
    <property type="match status" value="1"/>
</dbReference>
<evidence type="ECO:0000256" key="2">
    <source>
        <dbReference type="ARBA" id="ARBA00022475"/>
    </source>
</evidence>
<feature type="transmembrane region" description="Helical" evidence="11">
    <location>
        <begin position="87"/>
        <end position="106"/>
    </location>
</feature>
<dbReference type="STRING" id="489703.SAMN04488038_102268"/>
<evidence type="ECO:0000256" key="6">
    <source>
        <dbReference type="ARBA" id="ARBA00022960"/>
    </source>
</evidence>
<dbReference type="EC" id="2.4.99.28" evidence="11"/>
<evidence type="ECO:0000313" key="13">
    <source>
        <dbReference type="Proteomes" id="UP000199233"/>
    </source>
</evidence>
<evidence type="ECO:0000256" key="5">
    <source>
        <dbReference type="ARBA" id="ARBA00022692"/>
    </source>
</evidence>
<dbReference type="GO" id="GO:0071555">
    <property type="term" value="P:cell wall organization"/>
    <property type="evidence" value="ECO:0007669"/>
    <property type="project" value="UniProtKB-KW"/>
</dbReference>
<comment type="function">
    <text evidence="11">Peptidoglycan polymerase that is essential for cell wall elongation.</text>
</comment>
<keyword evidence="9 11" id="KW-0472">Membrane</keyword>
<comment type="pathway">
    <text evidence="11">Cell wall biogenesis; peptidoglycan biosynthesis.</text>
</comment>
<keyword evidence="11" id="KW-0997">Cell inner membrane</keyword>
<sequence length="380" mass="41068">MIAEALAAIRRPSHKPEPGMADWLESWHIDIWLLALLLAVATLGVFVQYSASGHSIEGVISQSERVLLGLVVMAAIAQTPPDLFRTVAPWLYLGTLLLLVLVELLGDHAKGAQRWLDLGVVRFQPSEFMKLAMPTTVAAFLHLRRLPPSLFTIGITLFIVALPSALIAKQPDLGTALLIVAGGGFALFLAGLQWRWMLGAAAALGAAAPVLWTHLQEYQRQRILTLLDPESDPLGAGYHITQSMIAIGSGGTFGKGWLKGTQAKLDFLPEAHTDFIFAVYSEELGFLGVMLLLVLYLAIVGRCLWIAARAQDTFQRLLAGSLAMTFFIYVFINMGMVIGLLPVVGVPLPLVSYGGTSAVSLLAGFGILMSIHTHRKLIAN</sequence>
<evidence type="ECO:0000256" key="11">
    <source>
        <dbReference type="HAMAP-Rule" id="MF_02079"/>
    </source>
</evidence>
<evidence type="ECO:0000256" key="7">
    <source>
        <dbReference type="ARBA" id="ARBA00022984"/>
    </source>
</evidence>
<evidence type="ECO:0000256" key="8">
    <source>
        <dbReference type="ARBA" id="ARBA00022989"/>
    </source>
</evidence>
<dbReference type="InterPro" id="IPR018365">
    <property type="entry name" value="Cell_cycle_FtsW-rel_CS"/>
</dbReference>
<reference evidence="12 13" key="1">
    <citation type="submission" date="2016-10" db="EMBL/GenBank/DDBJ databases">
        <authorList>
            <person name="de Groot N.N."/>
        </authorList>
    </citation>
    <scope>NUCLEOTIDE SEQUENCE [LARGE SCALE GENOMIC DNA]</scope>
    <source>
        <strain evidence="12 13">DSM 25927</strain>
    </source>
</reference>
<gene>
    <name evidence="11" type="primary">mrdB</name>
    <name evidence="11" type="synonym">rodA</name>
    <name evidence="12" type="ORF">SAMN04488038_102268</name>
</gene>
<dbReference type="UniPathway" id="UPA00219"/>
<feature type="transmembrane region" description="Helical" evidence="11">
    <location>
        <begin position="350"/>
        <end position="371"/>
    </location>
</feature>
<keyword evidence="4 11" id="KW-0808">Transferase</keyword>
<dbReference type="GO" id="GO:0009252">
    <property type="term" value="P:peptidoglycan biosynthetic process"/>
    <property type="evidence" value="ECO:0007669"/>
    <property type="project" value="UniProtKB-UniRule"/>
</dbReference>
<evidence type="ECO:0000256" key="10">
    <source>
        <dbReference type="ARBA" id="ARBA00023316"/>
    </source>
</evidence>
<dbReference type="AlphaFoldDB" id="A0A1H9BXB9"/>
<dbReference type="GO" id="GO:0015648">
    <property type="term" value="F:lipid-linked peptidoglycan transporter activity"/>
    <property type="evidence" value="ECO:0007669"/>
    <property type="project" value="TreeGrafter"/>
</dbReference>
<dbReference type="GO" id="GO:0032153">
    <property type="term" value="C:cell division site"/>
    <property type="evidence" value="ECO:0007669"/>
    <property type="project" value="TreeGrafter"/>
</dbReference>
<keyword evidence="3 11" id="KW-0328">Glycosyltransferase</keyword>
<evidence type="ECO:0000256" key="1">
    <source>
        <dbReference type="ARBA" id="ARBA00004141"/>
    </source>
</evidence>
<keyword evidence="13" id="KW-1185">Reference proteome</keyword>
<feature type="transmembrane region" description="Helical" evidence="11">
    <location>
        <begin position="197"/>
        <end position="215"/>
    </location>
</feature>
<comment type="similarity">
    <text evidence="11">Belongs to the SEDS family. MrdB/RodA subfamily.</text>
</comment>
<dbReference type="GO" id="GO:0008955">
    <property type="term" value="F:peptidoglycan glycosyltransferase activity"/>
    <property type="evidence" value="ECO:0007669"/>
    <property type="project" value="UniProtKB-UniRule"/>
</dbReference>
<feature type="transmembrane region" description="Helical" evidence="11">
    <location>
        <begin position="284"/>
        <end position="305"/>
    </location>
</feature>
<proteinExistence type="inferred from homology"/>
<feature type="transmembrane region" description="Helical" evidence="11">
    <location>
        <begin position="31"/>
        <end position="51"/>
    </location>
</feature>
<accession>A0A1H9BXB9</accession>
<dbReference type="EMBL" id="FOFS01000002">
    <property type="protein sequence ID" value="SEP93636.1"/>
    <property type="molecule type" value="Genomic_DNA"/>
</dbReference>
<dbReference type="PROSITE" id="PS00428">
    <property type="entry name" value="FTSW_RODA_SPOVE"/>
    <property type="match status" value="1"/>
</dbReference>
<feature type="transmembrane region" description="Helical" evidence="11">
    <location>
        <begin position="317"/>
        <end position="344"/>
    </location>
</feature>
<keyword evidence="6 11" id="KW-0133">Cell shape</keyword>
<evidence type="ECO:0000256" key="4">
    <source>
        <dbReference type="ARBA" id="ARBA00022679"/>
    </source>
</evidence>
<keyword evidence="7 11" id="KW-0573">Peptidoglycan synthesis</keyword>
<protein>
    <recommendedName>
        <fullName evidence="11">Peptidoglycan glycosyltransferase MrdB</fullName>
        <shortName evidence="11">PGT</shortName>
        <ecNumber evidence="11">2.4.99.28</ecNumber>
    </recommendedName>
    <alternativeName>
        <fullName evidence="11">Cell elongation protein RodA</fullName>
    </alternativeName>
    <alternativeName>
        <fullName evidence="11">Cell wall polymerase</fullName>
    </alternativeName>
    <alternativeName>
        <fullName evidence="11">Peptidoglycan polymerase</fullName>
        <shortName evidence="11">PG polymerase</shortName>
    </alternativeName>
</protein>
<dbReference type="NCBIfam" id="TIGR02210">
    <property type="entry name" value="rodA_shape"/>
    <property type="match status" value="1"/>
</dbReference>
<feature type="transmembrane region" description="Helical" evidence="11">
    <location>
        <begin position="150"/>
        <end position="167"/>
    </location>
</feature>
<keyword evidence="5 11" id="KW-0812">Transmembrane</keyword>
<evidence type="ECO:0000313" key="12">
    <source>
        <dbReference type="EMBL" id="SEP93636.1"/>
    </source>
</evidence>
<evidence type="ECO:0000256" key="9">
    <source>
        <dbReference type="ARBA" id="ARBA00023136"/>
    </source>
</evidence>
<dbReference type="InterPro" id="IPR001182">
    <property type="entry name" value="FtsW/RodA"/>
</dbReference>
<evidence type="ECO:0000256" key="3">
    <source>
        <dbReference type="ARBA" id="ARBA00022676"/>
    </source>
</evidence>
<dbReference type="GO" id="GO:0051301">
    <property type="term" value="P:cell division"/>
    <property type="evidence" value="ECO:0007669"/>
    <property type="project" value="InterPro"/>
</dbReference>
<feature type="transmembrane region" description="Helical" evidence="11">
    <location>
        <begin position="173"/>
        <end position="190"/>
    </location>
</feature>
<dbReference type="PANTHER" id="PTHR30474:SF1">
    <property type="entry name" value="PEPTIDOGLYCAN GLYCOSYLTRANSFERASE MRDB"/>
    <property type="match status" value="1"/>
</dbReference>
<keyword evidence="8 11" id="KW-1133">Transmembrane helix</keyword>
<comment type="subcellular location">
    <subcellularLocation>
        <location evidence="11">Cell inner membrane</location>
        <topology evidence="11">Multi-pass membrane protein</topology>
    </subcellularLocation>
    <subcellularLocation>
        <location evidence="1">Membrane</location>
        <topology evidence="1">Multi-pass membrane protein</topology>
    </subcellularLocation>
</comment>
<dbReference type="GO" id="GO:0008360">
    <property type="term" value="P:regulation of cell shape"/>
    <property type="evidence" value="ECO:0007669"/>
    <property type="project" value="UniProtKB-KW"/>
</dbReference>
<dbReference type="Proteomes" id="UP000199233">
    <property type="component" value="Unassembled WGS sequence"/>
</dbReference>
<name>A0A1H9BXB9_9GAMM</name>
<dbReference type="InterPro" id="IPR011923">
    <property type="entry name" value="RodA/MrdB"/>
</dbReference>
<organism evidence="12 13">
    <name type="scientific">Solimonas aquatica</name>
    <dbReference type="NCBI Taxonomy" id="489703"/>
    <lineage>
        <taxon>Bacteria</taxon>
        <taxon>Pseudomonadati</taxon>
        <taxon>Pseudomonadota</taxon>
        <taxon>Gammaproteobacteria</taxon>
        <taxon>Nevskiales</taxon>
        <taxon>Nevskiaceae</taxon>
        <taxon>Solimonas</taxon>
    </lineage>
</organism>
<dbReference type="GO" id="GO:0005886">
    <property type="term" value="C:plasma membrane"/>
    <property type="evidence" value="ECO:0007669"/>
    <property type="project" value="UniProtKB-SubCell"/>
</dbReference>
<keyword evidence="2 11" id="KW-1003">Cell membrane</keyword>
<dbReference type="HAMAP" id="MF_02079">
    <property type="entry name" value="PGT_RodA"/>
    <property type="match status" value="1"/>
</dbReference>
<dbReference type="Pfam" id="PF01098">
    <property type="entry name" value="FTSW_RODA_SPOVE"/>
    <property type="match status" value="1"/>
</dbReference>
<keyword evidence="10 11" id="KW-0961">Cell wall biogenesis/degradation</keyword>
<comment type="catalytic activity">
    <reaction evidence="11">
        <text>[GlcNAc-(1-&gt;4)-Mur2Ac(oyl-L-Ala-gamma-D-Glu-L-Lys-D-Ala-D-Ala)](n)-di-trans,octa-cis-undecaprenyl diphosphate + beta-D-GlcNAc-(1-&gt;4)-Mur2Ac(oyl-L-Ala-gamma-D-Glu-L-Lys-D-Ala-D-Ala)-di-trans,octa-cis-undecaprenyl diphosphate = [GlcNAc-(1-&gt;4)-Mur2Ac(oyl-L-Ala-gamma-D-Glu-L-Lys-D-Ala-D-Ala)](n+1)-di-trans,octa-cis-undecaprenyl diphosphate + di-trans,octa-cis-undecaprenyl diphosphate + H(+)</text>
        <dbReference type="Rhea" id="RHEA:23708"/>
        <dbReference type="Rhea" id="RHEA-COMP:9602"/>
        <dbReference type="Rhea" id="RHEA-COMP:9603"/>
        <dbReference type="ChEBI" id="CHEBI:15378"/>
        <dbReference type="ChEBI" id="CHEBI:58405"/>
        <dbReference type="ChEBI" id="CHEBI:60033"/>
        <dbReference type="ChEBI" id="CHEBI:78435"/>
        <dbReference type="EC" id="2.4.99.28"/>
    </reaction>
</comment>